<reference evidence="3" key="1">
    <citation type="journal article" date="2019" name="Int. J. Syst. Evol. Microbiol.">
        <title>The Global Catalogue of Microorganisms (GCM) 10K type strain sequencing project: providing services to taxonomists for standard genome sequencing and annotation.</title>
        <authorList>
            <consortium name="The Broad Institute Genomics Platform"/>
            <consortium name="The Broad Institute Genome Sequencing Center for Infectious Disease"/>
            <person name="Wu L."/>
            <person name="Ma J."/>
        </authorList>
    </citation>
    <scope>NUCLEOTIDE SEQUENCE [LARGE SCALE GENOMIC DNA]</scope>
    <source>
        <strain evidence="3">JCM 16961</strain>
    </source>
</reference>
<evidence type="ECO:0000256" key="1">
    <source>
        <dbReference type="SAM" id="MobiDB-lite"/>
    </source>
</evidence>
<dbReference type="InterPro" id="IPR023393">
    <property type="entry name" value="START-like_dom_sf"/>
</dbReference>
<dbReference type="SUPFAM" id="SSF55961">
    <property type="entry name" value="Bet v1-like"/>
    <property type="match status" value="1"/>
</dbReference>
<evidence type="ECO:0008006" key="4">
    <source>
        <dbReference type="Google" id="ProtNLM"/>
    </source>
</evidence>
<accession>A0ABP7D803</accession>
<gene>
    <name evidence="2" type="ORF">GCM10022377_11430</name>
</gene>
<dbReference type="RefSeq" id="WP_344881192.1">
    <property type="nucleotide sequence ID" value="NZ_BAABCJ010000001.1"/>
</dbReference>
<name>A0ABP7D803_9MICC</name>
<comment type="caution">
    <text evidence="2">The sequence shown here is derived from an EMBL/GenBank/DDBJ whole genome shotgun (WGS) entry which is preliminary data.</text>
</comment>
<dbReference type="Gene3D" id="3.30.530.20">
    <property type="match status" value="1"/>
</dbReference>
<evidence type="ECO:0000313" key="3">
    <source>
        <dbReference type="Proteomes" id="UP001501536"/>
    </source>
</evidence>
<organism evidence="2 3">
    <name type="scientific">Zhihengliuella alba</name>
    <dbReference type="NCBI Taxonomy" id="547018"/>
    <lineage>
        <taxon>Bacteria</taxon>
        <taxon>Bacillati</taxon>
        <taxon>Actinomycetota</taxon>
        <taxon>Actinomycetes</taxon>
        <taxon>Micrococcales</taxon>
        <taxon>Micrococcaceae</taxon>
        <taxon>Zhihengliuella</taxon>
    </lineage>
</organism>
<dbReference type="EMBL" id="BAABCJ010000001">
    <property type="protein sequence ID" value="GAA3700005.1"/>
    <property type="molecule type" value="Genomic_DNA"/>
</dbReference>
<feature type="region of interest" description="Disordered" evidence="1">
    <location>
        <begin position="1"/>
        <end position="23"/>
    </location>
</feature>
<protein>
    <recommendedName>
        <fullName evidence="4">ATPase</fullName>
    </recommendedName>
</protein>
<dbReference type="Proteomes" id="UP001501536">
    <property type="component" value="Unassembled WGS sequence"/>
</dbReference>
<evidence type="ECO:0000313" key="2">
    <source>
        <dbReference type="EMBL" id="GAA3700005.1"/>
    </source>
</evidence>
<proteinExistence type="predicted"/>
<keyword evidence="3" id="KW-1185">Reference proteome</keyword>
<sequence>MTGLFSHAPQEPDDETAGTAPLPARTAAVRVPVDAEHAFEGFTEYIHLWWPADRHSRLGAGSHFSLDRDGLQEENDAGEAHAWAELVRAEPPGLLELRLLHLHEQAPPSHLALRFVDAGGVDAGDAGTEVRLEHGGWAAGRAGEAQYAASGYWSDVLDAYGRFMGSGR</sequence>